<dbReference type="Pfam" id="PF00814">
    <property type="entry name" value="TsaD"/>
    <property type="match status" value="1"/>
</dbReference>
<dbReference type="OrthoDB" id="9809995at2"/>
<comment type="subcellular location">
    <subcellularLocation>
        <location evidence="1">Cytoplasm</location>
    </subcellularLocation>
</comment>
<evidence type="ECO:0000256" key="5">
    <source>
        <dbReference type="ARBA" id="ARBA00022694"/>
    </source>
</evidence>
<dbReference type="KEGG" id="opf:CBP31_00285"/>
<dbReference type="AlphaFoldDB" id="A0A1Y0D160"/>
<gene>
    <name evidence="8" type="ORF">CBP31_00285</name>
</gene>
<dbReference type="SUPFAM" id="SSF53067">
    <property type="entry name" value="Actin-like ATPase domain"/>
    <property type="match status" value="2"/>
</dbReference>
<proteinExistence type="inferred from homology"/>
<dbReference type="NCBIfam" id="TIGR03725">
    <property type="entry name" value="T6A_YeaZ"/>
    <property type="match status" value="1"/>
</dbReference>
<evidence type="ECO:0000256" key="4">
    <source>
        <dbReference type="ARBA" id="ARBA00022490"/>
    </source>
</evidence>
<organism evidence="8 9">
    <name type="scientific">Oceanisphaera profunda</name>
    <dbReference type="NCBI Taxonomy" id="1416627"/>
    <lineage>
        <taxon>Bacteria</taxon>
        <taxon>Pseudomonadati</taxon>
        <taxon>Pseudomonadota</taxon>
        <taxon>Gammaproteobacteria</taxon>
        <taxon>Aeromonadales</taxon>
        <taxon>Aeromonadaceae</taxon>
        <taxon>Oceanisphaera</taxon>
    </lineage>
</organism>
<keyword evidence="8" id="KW-0808">Transferase</keyword>
<feature type="domain" description="Gcp-like" evidence="7">
    <location>
        <begin position="29"/>
        <end position="103"/>
    </location>
</feature>
<dbReference type="InterPro" id="IPR000905">
    <property type="entry name" value="Gcp-like_dom"/>
</dbReference>
<dbReference type="CDD" id="cd24032">
    <property type="entry name" value="ASKHA_NBD_TsaB"/>
    <property type="match status" value="1"/>
</dbReference>
<evidence type="ECO:0000313" key="9">
    <source>
        <dbReference type="Proteomes" id="UP000243937"/>
    </source>
</evidence>
<dbReference type="PANTHER" id="PTHR11735">
    <property type="entry name" value="TRNA N6-ADENOSINE THREONYLCARBAMOYLTRANSFERASE"/>
    <property type="match status" value="1"/>
</dbReference>
<dbReference type="InterPro" id="IPR022496">
    <property type="entry name" value="T6A_TsaB"/>
</dbReference>
<dbReference type="Gene3D" id="3.30.420.40">
    <property type="match status" value="2"/>
</dbReference>
<evidence type="ECO:0000256" key="1">
    <source>
        <dbReference type="ARBA" id="ARBA00004496"/>
    </source>
</evidence>
<dbReference type="GO" id="GO:0016740">
    <property type="term" value="F:transferase activity"/>
    <property type="evidence" value="ECO:0007669"/>
    <property type="project" value="UniProtKB-KW"/>
</dbReference>
<evidence type="ECO:0000256" key="3">
    <source>
        <dbReference type="ARBA" id="ARBA00019012"/>
    </source>
</evidence>
<name>A0A1Y0D160_9GAMM</name>
<keyword evidence="9" id="KW-1185">Reference proteome</keyword>
<accession>A0A1Y0D160</accession>
<sequence length="247" mass="25871">MTRILAIDTATEACSAALWQDGQLLSRYEVAPRGHTDLILPMVAELLAEAELSLNQLDALAFGRGPGSFTGVRITLGVAQGLAFGADLPLLGVSNLQALAQGAYRVCGGESGGDFGGEIAADSDTKSGAKTALAAIDARMGEIYIGGFALRDGVMTSTDTEQVVMPSEWLAANSDKHWATGVGSGLVTYPELLARVGELCTALPYPEAQDLLPQALQLWQQGLGVAAADALPVYLRDKVTWQKLPGR</sequence>
<dbReference type="EMBL" id="CP021377">
    <property type="protein sequence ID" value="ART81259.1"/>
    <property type="molecule type" value="Genomic_DNA"/>
</dbReference>
<evidence type="ECO:0000256" key="2">
    <source>
        <dbReference type="ARBA" id="ARBA00010493"/>
    </source>
</evidence>
<evidence type="ECO:0000256" key="6">
    <source>
        <dbReference type="ARBA" id="ARBA00032446"/>
    </source>
</evidence>
<dbReference type="InterPro" id="IPR043129">
    <property type="entry name" value="ATPase_NBD"/>
</dbReference>
<dbReference type="Proteomes" id="UP000243937">
    <property type="component" value="Chromosome"/>
</dbReference>
<dbReference type="PANTHER" id="PTHR11735:SF11">
    <property type="entry name" value="TRNA THREONYLCARBAMOYLADENOSINE BIOSYNTHESIS PROTEIN TSAB"/>
    <property type="match status" value="1"/>
</dbReference>
<protein>
    <recommendedName>
        <fullName evidence="3">tRNA threonylcarbamoyladenosine biosynthesis protein TsaB</fullName>
    </recommendedName>
    <alternativeName>
        <fullName evidence="6">t(6)A37 threonylcarbamoyladenosine biosynthesis protein TsaB</fullName>
    </alternativeName>
</protein>
<reference evidence="8 9" key="1">
    <citation type="journal article" date="2014" name="Int. J. Syst. Evol. Microbiol.">
        <title>Oceanisphaera profunda sp. nov., a marine bacterium isolated from deep-sea sediment, and emended description of the genus Oceanisphaera.</title>
        <authorList>
            <person name="Xu Z."/>
            <person name="Zhang X.Y."/>
            <person name="Su H.N."/>
            <person name="Yu Z.C."/>
            <person name="Liu C."/>
            <person name="Li H."/>
            <person name="Chen X.L."/>
            <person name="Song X.Y."/>
            <person name="Xie B.B."/>
            <person name="Qin Q.L."/>
            <person name="Zhou B.C."/>
            <person name="Shi M."/>
            <person name="Huang Y."/>
            <person name="Zhang Y.Z."/>
        </authorList>
    </citation>
    <scope>NUCLEOTIDE SEQUENCE [LARGE SCALE GENOMIC DNA]</scope>
    <source>
        <strain evidence="8 9">SM1222</strain>
    </source>
</reference>
<dbReference type="RefSeq" id="WP_087034342.1">
    <property type="nucleotide sequence ID" value="NZ_CP021377.1"/>
</dbReference>
<comment type="similarity">
    <text evidence="2">Belongs to the KAE1 / TsaD family. TsaB subfamily.</text>
</comment>
<evidence type="ECO:0000313" key="8">
    <source>
        <dbReference type="EMBL" id="ART81259.1"/>
    </source>
</evidence>
<dbReference type="FunFam" id="3.30.420.40:FF:000097">
    <property type="entry name" value="tRNA threonylcarbamoyladenosine biosynthesis protein TsaB"/>
    <property type="match status" value="1"/>
</dbReference>
<keyword evidence="4" id="KW-0963">Cytoplasm</keyword>
<dbReference type="GO" id="GO:0005829">
    <property type="term" value="C:cytosol"/>
    <property type="evidence" value="ECO:0007669"/>
    <property type="project" value="TreeGrafter"/>
</dbReference>
<keyword evidence="5" id="KW-0819">tRNA processing</keyword>
<evidence type="ECO:0000259" key="7">
    <source>
        <dbReference type="Pfam" id="PF00814"/>
    </source>
</evidence>
<dbReference type="GO" id="GO:0002949">
    <property type="term" value="P:tRNA threonylcarbamoyladenosine modification"/>
    <property type="evidence" value="ECO:0007669"/>
    <property type="project" value="InterPro"/>
</dbReference>